<proteinExistence type="predicted"/>
<name>A0A2N3UAR4_9BACT</name>
<keyword evidence="1" id="KW-1133">Transmembrane helix</keyword>
<keyword evidence="1" id="KW-0812">Transmembrane</keyword>
<evidence type="ECO:0000313" key="3">
    <source>
        <dbReference type="Proteomes" id="UP000233782"/>
    </source>
</evidence>
<feature type="transmembrane region" description="Helical" evidence="1">
    <location>
        <begin position="30"/>
        <end position="49"/>
    </location>
</feature>
<dbReference type="Proteomes" id="UP000233782">
    <property type="component" value="Unassembled WGS sequence"/>
</dbReference>
<evidence type="ECO:0000256" key="1">
    <source>
        <dbReference type="SAM" id="Phobius"/>
    </source>
</evidence>
<reference evidence="2 3" key="1">
    <citation type="submission" date="2017-12" db="EMBL/GenBank/DDBJ databases">
        <title>Genomic Encyclopedia of Type Strains, Phase III (KMG-III): the genomes of soil and plant-associated and newly described type strains.</title>
        <authorList>
            <person name="Whitman W."/>
        </authorList>
    </citation>
    <scope>NUCLEOTIDE SEQUENCE [LARGE SCALE GENOMIC DNA]</scope>
    <source>
        <strain evidence="2 3">LP43</strain>
    </source>
</reference>
<gene>
    <name evidence="2" type="ORF">BD749_1586</name>
</gene>
<feature type="transmembrane region" description="Helical" evidence="1">
    <location>
        <begin position="7"/>
        <end position="24"/>
    </location>
</feature>
<organism evidence="2 3">
    <name type="scientific">Pontibacter ramchanderi</name>
    <dbReference type="NCBI Taxonomy" id="1179743"/>
    <lineage>
        <taxon>Bacteria</taxon>
        <taxon>Pseudomonadati</taxon>
        <taxon>Bacteroidota</taxon>
        <taxon>Cytophagia</taxon>
        <taxon>Cytophagales</taxon>
        <taxon>Hymenobacteraceae</taxon>
        <taxon>Pontibacter</taxon>
    </lineage>
</organism>
<accession>A0A2N3UAR4</accession>
<keyword evidence="1" id="KW-0472">Membrane</keyword>
<evidence type="ECO:0000313" key="2">
    <source>
        <dbReference type="EMBL" id="PKV66458.1"/>
    </source>
</evidence>
<protein>
    <submittedName>
        <fullName evidence="2">Uncharacterized protein</fullName>
    </submittedName>
</protein>
<sequence>MKKPTLYTLLLIFSLLIAVGTFILRISHVISSHLAYLLFALVIILHFVANRSKARQKN</sequence>
<keyword evidence="3" id="KW-1185">Reference proteome</keyword>
<dbReference type="AlphaFoldDB" id="A0A2N3UAR4"/>
<comment type="caution">
    <text evidence="2">The sequence shown here is derived from an EMBL/GenBank/DDBJ whole genome shotgun (WGS) entry which is preliminary data.</text>
</comment>
<dbReference type="EMBL" id="PJMU01000002">
    <property type="protein sequence ID" value="PKV66458.1"/>
    <property type="molecule type" value="Genomic_DNA"/>
</dbReference>